<gene>
    <name evidence="4" type="ORF">ABU614_00830</name>
</gene>
<evidence type="ECO:0000259" key="3">
    <source>
        <dbReference type="Pfam" id="PF24346"/>
    </source>
</evidence>
<evidence type="ECO:0000259" key="1">
    <source>
        <dbReference type="Pfam" id="PF01345"/>
    </source>
</evidence>
<dbReference type="InterPro" id="IPR047589">
    <property type="entry name" value="DUF11_rpt"/>
</dbReference>
<feature type="domain" description="SpaA-like prealbumin fold" evidence="2">
    <location>
        <begin position="660"/>
        <end position="770"/>
    </location>
</feature>
<dbReference type="InterPro" id="IPR001434">
    <property type="entry name" value="OmcB-like_DUF11"/>
</dbReference>
<dbReference type="PANTHER" id="PTHR34819">
    <property type="entry name" value="LARGE CYSTEINE-RICH PERIPLASMIC PROTEIN OMCB"/>
    <property type="match status" value="1"/>
</dbReference>
<evidence type="ECO:0000259" key="2">
    <source>
        <dbReference type="Pfam" id="PF20674"/>
    </source>
</evidence>
<dbReference type="Pfam" id="PF20674">
    <property type="entry name" value="SpaA_3"/>
    <property type="match status" value="2"/>
</dbReference>
<dbReference type="Pfam" id="PF01345">
    <property type="entry name" value="DUF11"/>
    <property type="match status" value="1"/>
</dbReference>
<evidence type="ECO:0008006" key="5">
    <source>
        <dbReference type="Google" id="ProtNLM"/>
    </source>
</evidence>
<evidence type="ECO:0000313" key="4">
    <source>
        <dbReference type="EMBL" id="XCO75374.1"/>
    </source>
</evidence>
<feature type="domain" description="DUF7507" evidence="3">
    <location>
        <begin position="441"/>
        <end position="534"/>
    </location>
</feature>
<name>A0AAU8MUU0_9GAMM</name>
<dbReference type="Pfam" id="PF24346">
    <property type="entry name" value="DUF7507"/>
    <property type="match status" value="3"/>
</dbReference>
<reference evidence="4" key="1">
    <citation type="submission" date="2024-06" db="EMBL/GenBank/DDBJ databases">
        <authorList>
            <person name="Li S."/>
        </authorList>
    </citation>
    <scope>NUCLEOTIDE SEQUENCE</scope>
    <source>
        <strain evidence="4">SR10</strain>
    </source>
</reference>
<sequence length="877" mass="87356">MRSNNLSVGTVTVGAAGGSASWAAGPNGWSDYSGSFSYTGPTGVVDLGFEAISTSDNQIGFGNHLDAIQVNLRPFVEFAQPAYNQNEASPTGNRPQILIAGTVPSGGMTVAITITGGTATLGLDYTTASGTTNVSVFVPAGVYDGTPFPLPITMINDGAGDPGETIAFNIASTSGTGAPYNRASLQSCGAPPIADATSTISEDPDPLPRIQLSKALSANRLATSDQFVLRISGVNGQQTTTTGAGSTVSNGTITVGPATVGSAYTLSEVMAGGSPSPLSSYSSSISCTNTTPNSSTVLPSGAGTSFNLSVAATDNISCVFTNDVAVAPAFIDLVKTVTSGQFYDSVGDVATYSYVVTNTGPTSVSALTVTDNRIATVSCPVTVLAAAPGPGNSTTCTGTYTVTQADIDNVLVTNIGTASGQNTSGQVAIDTDDAVINLALPAMTADKATTTTTYATVGQQVPYTYLLRNTGNTSLSAVTVADNRVPVVTCPVTTLAPGESTTCTGDYAITQADIDAGTVTNVMTATATPAAGTLATITDTATITATPAAPALTLDKTVTSGTAYDGIGDIVEYAYLVTNTGNVTISALAITDDKIATVTCPVTILAPQESTTCSGSYTIAQADLDAASVTNNATATGTPARGTLAGATDSATVMSAPVAMRLRKALPLGRFVSGDQFGLSIDGPGGPASTVTTGTGDIATGEASLNPATVNGIYTLSESAEAGADLTHYAATYACTNALAGGQAPTGSGTSFNVTLAPGDDLTCTFMNTRNPIADLSITKTNTPGAGRDDQATDTLTRGATTTYTIVVTNNGPDAVTGAILTDPPAGRSGVTCSTPPTCSGSACPAGLTLAQLEAGVALGSLDNGASVIVTVTCTVD</sequence>
<dbReference type="PANTHER" id="PTHR34819:SF4">
    <property type="entry name" value="LARGE CYSTEINE-RICH PERIPLASMIC PROTEIN OMCB"/>
    <property type="match status" value="1"/>
</dbReference>
<proteinExistence type="predicted"/>
<dbReference type="EMBL" id="CP159925">
    <property type="protein sequence ID" value="XCO75374.1"/>
    <property type="molecule type" value="Genomic_DNA"/>
</dbReference>
<dbReference type="InterPro" id="IPR055354">
    <property type="entry name" value="DUF7507"/>
</dbReference>
<dbReference type="AlphaFoldDB" id="A0AAU8MUU0"/>
<dbReference type="InterPro" id="IPR048834">
    <property type="entry name" value="SpaA_pre-album"/>
</dbReference>
<dbReference type="NCBIfam" id="TIGR01451">
    <property type="entry name" value="B_ant_repeat"/>
    <property type="match status" value="1"/>
</dbReference>
<feature type="domain" description="DUF11" evidence="1">
    <location>
        <begin position="775"/>
        <end position="876"/>
    </location>
</feature>
<feature type="domain" description="DUF7507" evidence="3">
    <location>
        <begin position="331"/>
        <end position="427"/>
    </location>
</feature>
<accession>A0AAU8MUU0</accession>
<dbReference type="RefSeq" id="WP_363798334.1">
    <property type="nucleotide sequence ID" value="NZ_CP159925.1"/>
</dbReference>
<dbReference type="SUPFAM" id="SSF141072">
    <property type="entry name" value="CalX-like"/>
    <property type="match status" value="1"/>
</dbReference>
<dbReference type="InterPro" id="IPR051172">
    <property type="entry name" value="Chlamydia_OmcB"/>
</dbReference>
<organism evidence="4">
    <name type="scientific">Lysobacter firmicutimachus</name>
    <dbReference type="NCBI Taxonomy" id="1792846"/>
    <lineage>
        <taxon>Bacteria</taxon>
        <taxon>Pseudomonadati</taxon>
        <taxon>Pseudomonadota</taxon>
        <taxon>Gammaproteobacteria</taxon>
        <taxon>Lysobacterales</taxon>
        <taxon>Lysobacteraceae</taxon>
        <taxon>Lysobacter</taxon>
    </lineage>
</organism>
<feature type="domain" description="SpaA-like prealbumin fold" evidence="2">
    <location>
        <begin position="210"/>
        <end position="323"/>
    </location>
</feature>
<protein>
    <recommendedName>
        <fullName evidence="5">DUF11 domain-containing protein</fullName>
    </recommendedName>
</protein>
<feature type="domain" description="DUF7507" evidence="3">
    <location>
        <begin position="549"/>
        <end position="643"/>
    </location>
</feature>
<dbReference type="InterPro" id="IPR038081">
    <property type="entry name" value="CalX-like_sf"/>
</dbReference>